<dbReference type="GO" id="GO:0016020">
    <property type="term" value="C:membrane"/>
    <property type="evidence" value="ECO:0007669"/>
    <property type="project" value="UniProtKB-SubCell"/>
</dbReference>
<name>A0A9N6WR62_9CRUS</name>
<evidence type="ECO:0000256" key="4">
    <source>
        <dbReference type="ARBA" id="ARBA00022989"/>
    </source>
</evidence>
<sequence>MLIEVLLKAILYGFVDSLRGSFLVFTLDTKIRNKKTHAKAKNVEEPKVLHRILQCCALNGGVFWLSLLAFYGVLLPLVQSLLMALTHVDIWLYIGPLLNATFSTLWVLPLFLLSRIVNSLWFQDIADLAYKHSRGRSQGLQSWSKLIADVLFSTIIQALFLVQAMILGFLPIPGLNTALSLLHMCLLYSLYSFEYRWYHMGWELPKRLTYIELHWPYFLGFGLPLTLVTYLPSSFLVSGCVFSILFPVFIISGNEAQPFVNVGNYPLRLFTPVVTLANTIFQKTIGKASVRK</sequence>
<evidence type="ECO:0000313" key="7">
    <source>
        <dbReference type="EMBL" id="CAG4645534.1"/>
    </source>
</evidence>
<protein>
    <submittedName>
        <fullName evidence="7">EOG090X06IP</fullName>
    </submittedName>
</protein>
<dbReference type="EMBL" id="OC988879">
    <property type="protein sequence ID" value="CAG4645534.1"/>
    <property type="molecule type" value="Genomic_DNA"/>
</dbReference>
<evidence type="ECO:0000256" key="5">
    <source>
        <dbReference type="ARBA" id="ARBA00023136"/>
    </source>
</evidence>
<feature type="transmembrane region" description="Helical" evidence="6">
    <location>
        <begin position="146"/>
        <end position="172"/>
    </location>
</feature>
<comment type="subcellular location">
    <subcellularLocation>
        <location evidence="1">Membrane</location>
        <topology evidence="1">Multi-pass membrane protein</topology>
    </subcellularLocation>
</comment>
<dbReference type="InterPro" id="IPR059112">
    <property type="entry name" value="CysZ/EI24"/>
</dbReference>
<organism evidence="7">
    <name type="scientific">Lynceus sp. MCZ IZ 141354</name>
    <dbReference type="NCBI Taxonomy" id="1930659"/>
    <lineage>
        <taxon>Eukaryota</taxon>
        <taxon>Metazoa</taxon>
        <taxon>Ecdysozoa</taxon>
        <taxon>Arthropoda</taxon>
        <taxon>Crustacea</taxon>
        <taxon>Branchiopoda</taxon>
        <taxon>Diplostraca</taxon>
        <taxon>Laevicaudata</taxon>
        <taxon>Lynceidae</taxon>
        <taxon>Lynceus</taxon>
    </lineage>
</organism>
<feature type="transmembrane region" description="Helical" evidence="6">
    <location>
        <begin position="90"/>
        <end position="113"/>
    </location>
</feature>
<dbReference type="GO" id="GO:0016236">
    <property type="term" value="P:macroautophagy"/>
    <property type="evidence" value="ECO:0007669"/>
    <property type="project" value="TreeGrafter"/>
</dbReference>
<dbReference type="Pfam" id="PF07264">
    <property type="entry name" value="EI24"/>
    <property type="match status" value="1"/>
</dbReference>
<feature type="transmembrane region" description="Helical" evidence="6">
    <location>
        <begin position="6"/>
        <end position="27"/>
    </location>
</feature>
<dbReference type="PANTHER" id="PTHR21389">
    <property type="entry name" value="P53 INDUCED PROTEIN"/>
    <property type="match status" value="1"/>
</dbReference>
<evidence type="ECO:0000256" key="6">
    <source>
        <dbReference type="SAM" id="Phobius"/>
    </source>
</evidence>
<keyword evidence="5 6" id="KW-0472">Membrane</keyword>
<dbReference type="AlphaFoldDB" id="A0A9N6WR62"/>
<dbReference type="GO" id="GO:0005783">
    <property type="term" value="C:endoplasmic reticulum"/>
    <property type="evidence" value="ECO:0007669"/>
    <property type="project" value="TreeGrafter"/>
</dbReference>
<keyword evidence="4 6" id="KW-1133">Transmembrane helix</keyword>
<feature type="transmembrane region" description="Helical" evidence="6">
    <location>
        <begin position="234"/>
        <end position="251"/>
    </location>
</feature>
<dbReference type="PANTHER" id="PTHR21389:SF0">
    <property type="entry name" value="ETOPOSIDE-INDUCED PROTEIN 2.4 HOMOLOG"/>
    <property type="match status" value="1"/>
</dbReference>
<reference evidence="7" key="1">
    <citation type="submission" date="2021-04" db="EMBL/GenBank/DDBJ databases">
        <authorList>
            <person name="Cornetti L."/>
        </authorList>
    </citation>
    <scope>NUCLEOTIDE SEQUENCE</scope>
</reference>
<proteinExistence type="inferred from homology"/>
<evidence type="ECO:0000256" key="2">
    <source>
        <dbReference type="ARBA" id="ARBA00010970"/>
    </source>
</evidence>
<accession>A0A9N6WR62</accession>
<gene>
    <name evidence="7" type="primary">EOG090X06IP</name>
</gene>
<evidence type="ECO:0000256" key="3">
    <source>
        <dbReference type="ARBA" id="ARBA00022692"/>
    </source>
</evidence>
<evidence type="ECO:0000256" key="1">
    <source>
        <dbReference type="ARBA" id="ARBA00004141"/>
    </source>
</evidence>
<keyword evidence="3 6" id="KW-0812">Transmembrane</keyword>
<comment type="similarity">
    <text evidence="2">Belongs to the EI24 family.</text>
</comment>